<feature type="compositionally biased region" description="Polar residues" evidence="1">
    <location>
        <begin position="54"/>
        <end position="63"/>
    </location>
</feature>
<dbReference type="EMBL" id="MLJW01004791">
    <property type="protein sequence ID" value="OIQ69325.1"/>
    <property type="molecule type" value="Genomic_DNA"/>
</dbReference>
<comment type="caution">
    <text evidence="2">The sequence shown here is derived from an EMBL/GenBank/DDBJ whole genome shotgun (WGS) entry which is preliminary data.</text>
</comment>
<name>A0A1J5Q0E6_9ZZZZ</name>
<proteinExistence type="predicted"/>
<organism evidence="2">
    <name type="scientific">mine drainage metagenome</name>
    <dbReference type="NCBI Taxonomy" id="410659"/>
    <lineage>
        <taxon>unclassified sequences</taxon>
        <taxon>metagenomes</taxon>
        <taxon>ecological metagenomes</taxon>
    </lineage>
</organism>
<evidence type="ECO:0000256" key="1">
    <source>
        <dbReference type="SAM" id="MobiDB-lite"/>
    </source>
</evidence>
<protein>
    <submittedName>
        <fullName evidence="2">Uncharacterized protein</fullName>
    </submittedName>
</protein>
<sequence length="78" mass="8240">MHPSGIFIRNGASEAQLFGISGATTHLIPKLAYARQYAGGTLMPRDDRPDVPAKSTSIASSRMSIEAASRTGSSYPSE</sequence>
<evidence type="ECO:0000313" key="2">
    <source>
        <dbReference type="EMBL" id="OIQ69325.1"/>
    </source>
</evidence>
<feature type="region of interest" description="Disordered" evidence="1">
    <location>
        <begin position="41"/>
        <end position="78"/>
    </location>
</feature>
<dbReference type="AlphaFoldDB" id="A0A1J5Q0E6"/>
<gene>
    <name evidence="2" type="ORF">GALL_490760</name>
</gene>
<accession>A0A1J5Q0E6</accession>
<reference evidence="2" key="1">
    <citation type="submission" date="2016-10" db="EMBL/GenBank/DDBJ databases">
        <title>Sequence of Gallionella enrichment culture.</title>
        <authorList>
            <person name="Poehlein A."/>
            <person name="Muehling M."/>
            <person name="Daniel R."/>
        </authorList>
    </citation>
    <scope>NUCLEOTIDE SEQUENCE</scope>
</reference>